<keyword evidence="8 10" id="KW-1133">Transmembrane helix</keyword>
<dbReference type="CDD" id="cd06160">
    <property type="entry name" value="S2P-M50_like_2"/>
    <property type="match status" value="1"/>
</dbReference>
<evidence type="ECO:0000256" key="1">
    <source>
        <dbReference type="ARBA" id="ARBA00001947"/>
    </source>
</evidence>
<reference evidence="12" key="1">
    <citation type="submission" date="2021-01" db="EMBL/GenBank/DDBJ databases">
        <title>Marivirga aurantiaca sp. nov., isolated from intertidal surface sediments.</title>
        <authorList>
            <person name="Zhang M."/>
        </authorList>
    </citation>
    <scope>NUCLEOTIDE SEQUENCE</scope>
    <source>
        <strain evidence="12">S37H4</strain>
    </source>
</reference>
<evidence type="ECO:0000256" key="8">
    <source>
        <dbReference type="ARBA" id="ARBA00022989"/>
    </source>
</evidence>
<keyword evidence="6" id="KW-0378">Hydrolase</keyword>
<dbReference type="GO" id="GO:0008233">
    <property type="term" value="F:peptidase activity"/>
    <property type="evidence" value="ECO:0007669"/>
    <property type="project" value="UniProtKB-KW"/>
</dbReference>
<feature type="transmembrane region" description="Helical" evidence="10">
    <location>
        <begin position="43"/>
        <end position="64"/>
    </location>
</feature>
<feature type="transmembrane region" description="Helical" evidence="10">
    <location>
        <begin position="271"/>
        <end position="290"/>
    </location>
</feature>
<dbReference type="EMBL" id="JAEQBW010000006">
    <property type="protein sequence ID" value="MBK6266214.1"/>
    <property type="molecule type" value="Genomic_DNA"/>
</dbReference>
<accession>A0A935C9W6</accession>
<dbReference type="Proteomes" id="UP000611723">
    <property type="component" value="Unassembled WGS sequence"/>
</dbReference>
<name>A0A935C9W6_9BACT</name>
<sequence length="375" mass="42496">MIEKDSKYYLKKILLFVVTFICTTLAGGEWATGKYIFYSPDYAWADFAAGFAYSVPFLLILGVHEFGHFFTAKYHKVEVTLPNFIPGWLGFMGTFSFGTFGALIRIIGPIRSRKQYFDIGIAGPIAGFVVALGVLWYGFATLPPHEYIFQVHPEYEQYGLDYADHVYNDPEQESIVLGNNILFWLFEEYVADPERLPNHREIMHYPILLAGFLSLFFTALNLLPIGQLDGGHIIYGIFGAKKHQWIATTLYFLLAYVAGLGLITVETSLDSLPWTSILYVGFLFICFKGLNYSFKTTIILALSVFVAQYLTSIISRDFSGFQGYLLFVFILGRFIGVKHPVTADETPLSTQRKVLGWIALLIFVLCFSFNPFVIE</sequence>
<keyword evidence="7" id="KW-0809">Transit peptide</keyword>
<keyword evidence="5 10" id="KW-0812">Transmembrane</keyword>
<feature type="transmembrane region" description="Helical" evidence="10">
    <location>
        <begin position="354"/>
        <end position="374"/>
    </location>
</feature>
<evidence type="ECO:0000256" key="4">
    <source>
        <dbReference type="ARBA" id="ARBA00022670"/>
    </source>
</evidence>
<protein>
    <submittedName>
        <fullName evidence="12">Site-2 protease family protein</fullName>
    </submittedName>
</protein>
<dbReference type="Pfam" id="PF02163">
    <property type="entry name" value="Peptidase_M50"/>
    <property type="match status" value="1"/>
</dbReference>
<evidence type="ECO:0000256" key="3">
    <source>
        <dbReference type="ARBA" id="ARBA00007931"/>
    </source>
</evidence>
<dbReference type="InterPro" id="IPR044838">
    <property type="entry name" value="EGY1-like"/>
</dbReference>
<feature type="transmembrane region" description="Helical" evidence="10">
    <location>
        <begin position="321"/>
        <end position="342"/>
    </location>
</feature>
<evidence type="ECO:0000256" key="9">
    <source>
        <dbReference type="ARBA" id="ARBA00023136"/>
    </source>
</evidence>
<feature type="transmembrane region" description="Helical" evidence="10">
    <location>
        <begin position="116"/>
        <end position="139"/>
    </location>
</feature>
<evidence type="ECO:0000256" key="2">
    <source>
        <dbReference type="ARBA" id="ARBA00004141"/>
    </source>
</evidence>
<feature type="transmembrane region" description="Helical" evidence="10">
    <location>
        <begin position="13"/>
        <end position="31"/>
    </location>
</feature>
<organism evidence="12 13">
    <name type="scientific">Marivirga aurantiaca</name>
    <dbReference type="NCBI Taxonomy" id="2802615"/>
    <lineage>
        <taxon>Bacteria</taxon>
        <taxon>Pseudomonadati</taxon>
        <taxon>Bacteroidota</taxon>
        <taxon>Cytophagia</taxon>
        <taxon>Cytophagales</taxon>
        <taxon>Marivirgaceae</taxon>
        <taxon>Marivirga</taxon>
    </lineage>
</organism>
<dbReference type="PANTHER" id="PTHR31412">
    <property type="entry name" value="ZINC METALLOPROTEASE EGY1"/>
    <property type="match status" value="1"/>
</dbReference>
<dbReference type="GO" id="GO:0016020">
    <property type="term" value="C:membrane"/>
    <property type="evidence" value="ECO:0007669"/>
    <property type="project" value="UniProtKB-SubCell"/>
</dbReference>
<keyword evidence="9 10" id="KW-0472">Membrane</keyword>
<dbReference type="GO" id="GO:0006508">
    <property type="term" value="P:proteolysis"/>
    <property type="evidence" value="ECO:0007669"/>
    <property type="project" value="UniProtKB-KW"/>
</dbReference>
<evidence type="ECO:0000256" key="5">
    <source>
        <dbReference type="ARBA" id="ARBA00022692"/>
    </source>
</evidence>
<proteinExistence type="inferred from homology"/>
<dbReference type="RefSeq" id="WP_201431891.1">
    <property type="nucleotide sequence ID" value="NZ_JAEQBW010000006.1"/>
</dbReference>
<feature type="domain" description="Peptidase M50" evidence="11">
    <location>
        <begin position="54"/>
        <end position="244"/>
    </location>
</feature>
<feature type="transmembrane region" description="Helical" evidence="10">
    <location>
        <begin position="245"/>
        <end position="265"/>
    </location>
</feature>
<evidence type="ECO:0000313" key="13">
    <source>
        <dbReference type="Proteomes" id="UP000611723"/>
    </source>
</evidence>
<comment type="caution">
    <text evidence="12">The sequence shown here is derived from an EMBL/GenBank/DDBJ whole genome shotgun (WGS) entry which is preliminary data.</text>
</comment>
<comment type="similarity">
    <text evidence="3">Belongs to the peptidase M50B family.</text>
</comment>
<keyword evidence="4 12" id="KW-0645">Protease</keyword>
<evidence type="ECO:0000256" key="10">
    <source>
        <dbReference type="SAM" id="Phobius"/>
    </source>
</evidence>
<evidence type="ECO:0000256" key="7">
    <source>
        <dbReference type="ARBA" id="ARBA00022946"/>
    </source>
</evidence>
<comment type="cofactor">
    <cofactor evidence="1">
        <name>Zn(2+)</name>
        <dbReference type="ChEBI" id="CHEBI:29105"/>
    </cofactor>
</comment>
<evidence type="ECO:0000313" key="12">
    <source>
        <dbReference type="EMBL" id="MBK6266214.1"/>
    </source>
</evidence>
<dbReference type="PANTHER" id="PTHR31412:SF0">
    <property type="entry name" value="ZINC METALLOPROTEASE EGY1, CHLOROPLASTIC-RELATED"/>
    <property type="match status" value="1"/>
</dbReference>
<feature type="transmembrane region" description="Helical" evidence="10">
    <location>
        <begin position="202"/>
        <end position="224"/>
    </location>
</feature>
<evidence type="ECO:0000259" key="11">
    <source>
        <dbReference type="Pfam" id="PF02163"/>
    </source>
</evidence>
<gene>
    <name evidence="12" type="ORF">JKA74_14305</name>
</gene>
<evidence type="ECO:0000256" key="6">
    <source>
        <dbReference type="ARBA" id="ARBA00022801"/>
    </source>
</evidence>
<keyword evidence="13" id="KW-1185">Reference proteome</keyword>
<feature type="transmembrane region" description="Helical" evidence="10">
    <location>
        <begin position="84"/>
        <end position="104"/>
    </location>
</feature>
<dbReference type="InterPro" id="IPR008915">
    <property type="entry name" value="Peptidase_M50"/>
</dbReference>
<comment type="subcellular location">
    <subcellularLocation>
        <location evidence="2">Membrane</location>
        <topology evidence="2">Multi-pass membrane protein</topology>
    </subcellularLocation>
</comment>
<dbReference type="AlphaFoldDB" id="A0A935C9W6"/>